<evidence type="ECO:0000256" key="5">
    <source>
        <dbReference type="PROSITE-ProRule" id="PRU00042"/>
    </source>
</evidence>
<sequence length="422" mass="47422">MRKASSMSDVYEDEYGPLETDSEPHINTGPAFQAKVKKWAHREITDEERAAIPDRDDAVFDLEAYELLACSQAVPRPGRNKELALHLLMENKGNIQAAVMDLMKCDILDWEQYPIIYNSTYADTVPWLPEEILSFQDAIYKSEKDFHQVAIDLGNKTVKQCVEFYYMWKKACPDDYRKLRNLRRKRQLLEMQQKNNEIASSLRKASTVRFGEANDANNFTSNPVLVESLPRTSKKGAQPSADGYFHCRLCDKYFEKVKSLNAHMKSHAMKARAEAEAQAQMNSQLGSQPIVECANVMDKPIPSTSHLSPTLVGTHQQNLNSAINPTLSPRMSQNALLEQNQFGVIGGVNSNILAQDLLVQSSLSQEQFPQNAALMRNSLGQVSLGTHSAFGQTSSFSDVLSRLPHETQKAIFLNVFKSTSNQ</sequence>
<evidence type="ECO:0000256" key="2">
    <source>
        <dbReference type="ARBA" id="ARBA00023015"/>
    </source>
</evidence>
<dbReference type="GO" id="GO:0003714">
    <property type="term" value="F:transcription corepressor activity"/>
    <property type="evidence" value="ECO:0007669"/>
    <property type="project" value="TreeGrafter"/>
</dbReference>
<dbReference type="PROSITE" id="PS51156">
    <property type="entry name" value="ELM2"/>
    <property type="match status" value="1"/>
</dbReference>
<keyword evidence="2" id="KW-0805">Transcription regulation</keyword>
<keyword evidence="3" id="KW-0804">Transcription</keyword>
<dbReference type="GO" id="GO:0000118">
    <property type="term" value="C:histone deacetylase complex"/>
    <property type="evidence" value="ECO:0007669"/>
    <property type="project" value="TreeGrafter"/>
</dbReference>
<dbReference type="PROSITE" id="PS51293">
    <property type="entry name" value="SANT"/>
    <property type="match status" value="1"/>
</dbReference>
<dbReference type="PROSITE" id="PS00028">
    <property type="entry name" value="ZINC_FINGER_C2H2_1"/>
    <property type="match status" value="1"/>
</dbReference>
<evidence type="ECO:0000256" key="1">
    <source>
        <dbReference type="ARBA" id="ARBA00004123"/>
    </source>
</evidence>
<dbReference type="OrthoDB" id="10258692at2759"/>
<reference evidence="10 11" key="1">
    <citation type="submission" date="2018-11" db="EMBL/GenBank/DDBJ databases">
        <authorList>
            <consortium name="Pathogen Informatics"/>
        </authorList>
    </citation>
    <scope>NUCLEOTIDE SEQUENCE [LARGE SCALE GENOMIC DNA]</scope>
</reference>
<evidence type="ECO:0000256" key="3">
    <source>
        <dbReference type="ARBA" id="ARBA00023163"/>
    </source>
</evidence>
<dbReference type="InterPro" id="IPR036236">
    <property type="entry name" value="Znf_C2H2_sf"/>
</dbReference>
<keyword evidence="5" id="KW-0862">Zinc</keyword>
<dbReference type="InterPro" id="IPR009057">
    <property type="entry name" value="Homeodomain-like_sf"/>
</dbReference>
<dbReference type="PANTHER" id="PTHR16089">
    <property type="entry name" value="REST COREPRESSOR COREST PROTEIN-RELATED"/>
    <property type="match status" value="1"/>
</dbReference>
<keyword evidence="11" id="KW-1185">Reference proteome</keyword>
<evidence type="ECO:0000256" key="4">
    <source>
        <dbReference type="ARBA" id="ARBA00023242"/>
    </source>
</evidence>
<evidence type="ECO:0000256" key="6">
    <source>
        <dbReference type="SAM" id="MobiDB-lite"/>
    </source>
</evidence>
<dbReference type="GO" id="GO:0006357">
    <property type="term" value="P:regulation of transcription by RNA polymerase II"/>
    <property type="evidence" value="ECO:0007669"/>
    <property type="project" value="TreeGrafter"/>
</dbReference>
<evidence type="ECO:0000259" key="7">
    <source>
        <dbReference type="PROSITE" id="PS50157"/>
    </source>
</evidence>
<proteinExistence type="predicted"/>
<dbReference type="SUPFAM" id="SSF57667">
    <property type="entry name" value="beta-beta-alpha zinc fingers"/>
    <property type="match status" value="1"/>
</dbReference>
<feature type="domain" description="SANT" evidence="9">
    <location>
        <begin position="130"/>
        <end position="173"/>
    </location>
</feature>
<evidence type="ECO:0008006" key="12">
    <source>
        <dbReference type="Google" id="ProtNLM"/>
    </source>
</evidence>
<accession>A0A3P7QFK2</accession>
<dbReference type="STRING" id="318479.A0A3P7QFK2"/>
<dbReference type="GO" id="GO:0008270">
    <property type="term" value="F:zinc ion binding"/>
    <property type="evidence" value="ECO:0007669"/>
    <property type="project" value="UniProtKB-KW"/>
</dbReference>
<dbReference type="Gene3D" id="1.10.10.60">
    <property type="entry name" value="Homeodomain-like"/>
    <property type="match status" value="1"/>
</dbReference>
<dbReference type="InterPro" id="IPR013087">
    <property type="entry name" value="Znf_C2H2_type"/>
</dbReference>
<gene>
    <name evidence="10" type="ORF">DME_LOCUS4764</name>
</gene>
<keyword evidence="5" id="KW-0479">Metal-binding</keyword>
<dbReference type="InterPro" id="IPR000949">
    <property type="entry name" value="ELM2_dom"/>
</dbReference>
<dbReference type="PANTHER" id="PTHR16089:SF40">
    <property type="entry name" value="SUPPRESSOR OF ACTIVATED EGL-4 PROTEIN 1"/>
    <property type="match status" value="1"/>
</dbReference>
<dbReference type="SMART" id="SM00355">
    <property type="entry name" value="ZnF_C2H2"/>
    <property type="match status" value="1"/>
</dbReference>
<dbReference type="SUPFAM" id="SSF46689">
    <property type="entry name" value="Homeodomain-like"/>
    <property type="match status" value="1"/>
</dbReference>
<feature type="domain" description="C2H2-type" evidence="7">
    <location>
        <begin position="245"/>
        <end position="272"/>
    </location>
</feature>
<dbReference type="SMART" id="SM00717">
    <property type="entry name" value="SANT"/>
    <property type="match status" value="1"/>
</dbReference>
<dbReference type="AlphaFoldDB" id="A0A3P7QFK2"/>
<feature type="domain" description="ELM2" evidence="8">
    <location>
        <begin position="24"/>
        <end position="106"/>
    </location>
</feature>
<evidence type="ECO:0000259" key="9">
    <source>
        <dbReference type="PROSITE" id="PS51293"/>
    </source>
</evidence>
<evidence type="ECO:0000313" key="11">
    <source>
        <dbReference type="Proteomes" id="UP000274756"/>
    </source>
</evidence>
<keyword evidence="4" id="KW-0539">Nucleus</keyword>
<protein>
    <recommendedName>
        <fullName evidence="12">C2H2-type domain-containing protein</fullName>
    </recommendedName>
</protein>
<dbReference type="InterPro" id="IPR017884">
    <property type="entry name" value="SANT_dom"/>
</dbReference>
<dbReference type="GO" id="GO:0005667">
    <property type="term" value="C:transcription regulator complex"/>
    <property type="evidence" value="ECO:0007669"/>
    <property type="project" value="TreeGrafter"/>
</dbReference>
<dbReference type="InterPro" id="IPR051066">
    <property type="entry name" value="Trans_reg/Corepressor"/>
</dbReference>
<dbReference type="PROSITE" id="PS50157">
    <property type="entry name" value="ZINC_FINGER_C2H2_2"/>
    <property type="match status" value="1"/>
</dbReference>
<dbReference type="Gene3D" id="3.30.160.60">
    <property type="entry name" value="Classic Zinc Finger"/>
    <property type="match status" value="1"/>
</dbReference>
<comment type="subcellular location">
    <subcellularLocation>
        <location evidence="1">Nucleus</location>
    </subcellularLocation>
</comment>
<feature type="region of interest" description="Disordered" evidence="6">
    <location>
        <begin position="1"/>
        <end position="27"/>
    </location>
</feature>
<dbReference type="EMBL" id="UYYG01001150">
    <property type="protein sequence ID" value="VDN54791.1"/>
    <property type="molecule type" value="Genomic_DNA"/>
</dbReference>
<keyword evidence="5" id="KW-0863">Zinc-finger</keyword>
<dbReference type="Pfam" id="PF00249">
    <property type="entry name" value="Myb_DNA-binding"/>
    <property type="match status" value="1"/>
</dbReference>
<evidence type="ECO:0000259" key="8">
    <source>
        <dbReference type="PROSITE" id="PS51156"/>
    </source>
</evidence>
<organism evidence="10 11">
    <name type="scientific">Dracunculus medinensis</name>
    <name type="common">Guinea worm</name>
    <dbReference type="NCBI Taxonomy" id="318479"/>
    <lineage>
        <taxon>Eukaryota</taxon>
        <taxon>Metazoa</taxon>
        <taxon>Ecdysozoa</taxon>
        <taxon>Nematoda</taxon>
        <taxon>Chromadorea</taxon>
        <taxon>Rhabditida</taxon>
        <taxon>Spirurina</taxon>
        <taxon>Dracunculoidea</taxon>
        <taxon>Dracunculidae</taxon>
        <taxon>Dracunculus</taxon>
    </lineage>
</organism>
<name>A0A3P7QFK2_DRAME</name>
<dbReference type="Proteomes" id="UP000274756">
    <property type="component" value="Unassembled WGS sequence"/>
</dbReference>
<dbReference type="InterPro" id="IPR001005">
    <property type="entry name" value="SANT/Myb"/>
</dbReference>
<evidence type="ECO:0000313" key="10">
    <source>
        <dbReference type="EMBL" id="VDN54791.1"/>
    </source>
</evidence>